<dbReference type="AlphaFoldDB" id="A0A0G0QQG3"/>
<evidence type="ECO:0000313" key="2">
    <source>
        <dbReference type="Proteomes" id="UP000034881"/>
    </source>
</evidence>
<accession>A0A0G0QQG3</accession>
<name>A0A0G0QQG3_9BACT</name>
<protein>
    <submittedName>
        <fullName evidence="1">Uncharacterized protein</fullName>
    </submittedName>
</protein>
<reference evidence="1 2" key="1">
    <citation type="journal article" date="2015" name="Nature">
        <title>rRNA introns, odd ribosomes, and small enigmatic genomes across a large radiation of phyla.</title>
        <authorList>
            <person name="Brown C.T."/>
            <person name="Hug L.A."/>
            <person name="Thomas B.C."/>
            <person name="Sharon I."/>
            <person name="Castelle C.J."/>
            <person name="Singh A."/>
            <person name="Wilkins M.J."/>
            <person name="Williams K.H."/>
            <person name="Banfield J.F."/>
        </authorList>
    </citation>
    <scope>NUCLEOTIDE SEQUENCE [LARGE SCALE GENOMIC DNA]</scope>
</reference>
<proteinExistence type="predicted"/>
<dbReference type="EMBL" id="LBYB01000001">
    <property type="protein sequence ID" value="KKR42664.1"/>
    <property type="molecule type" value="Genomic_DNA"/>
</dbReference>
<evidence type="ECO:0000313" key="1">
    <source>
        <dbReference type="EMBL" id="KKR42664.1"/>
    </source>
</evidence>
<sequence>MKRIDAEPVLIFVASEETFEQIIESILPEQRDQIIDCPTYTPDRTIAHRHCYGQTSTMEEIIPPALLASLNPTKGIKLLMSQEDFLQDVRGEALNRYEQAIVKKAIEDTGVLRGEWPRFDFVGRCIVGPEEVLRSIFPKFDFVHPAA</sequence>
<comment type="caution">
    <text evidence="1">The sequence shown here is derived from an EMBL/GenBank/DDBJ whole genome shotgun (WGS) entry which is preliminary data.</text>
</comment>
<organism evidence="1 2">
    <name type="scientific">Candidatus Daviesbacteria bacterium GW2011_GWC2_40_12</name>
    <dbReference type="NCBI Taxonomy" id="1618431"/>
    <lineage>
        <taxon>Bacteria</taxon>
        <taxon>Candidatus Daviesiibacteriota</taxon>
    </lineage>
</organism>
<dbReference type="Proteomes" id="UP000034881">
    <property type="component" value="Unassembled WGS sequence"/>
</dbReference>
<gene>
    <name evidence="1" type="ORF">UT77_C0001G0115</name>
</gene>